<keyword evidence="9 11" id="KW-0326">Glycosidase</keyword>
<dbReference type="Gene3D" id="3.40.50.1700">
    <property type="entry name" value="Glycoside hydrolase family 3 C-terminal domain"/>
    <property type="match status" value="1"/>
</dbReference>
<dbReference type="Pfam" id="PF00933">
    <property type="entry name" value="Glyco_hydro_3"/>
    <property type="match status" value="1"/>
</dbReference>
<comment type="caution">
    <text evidence="14">The sequence shown here is derived from an EMBL/GenBank/DDBJ whole genome shotgun (WGS) entry which is preliminary data.</text>
</comment>
<evidence type="ECO:0000256" key="1">
    <source>
        <dbReference type="ARBA" id="ARBA00000448"/>
    </source>
</evidence>
<dbReference type="InterPro" id="IPR036962">
    <property type="entry name" value="Glyco_hydro_3_N_sf"/>
</dbReference>
<dbReference type="PANTHER" id="PTHR42715">
    <property type="entry name" value="BETA-GLUCOSIDASE"/>
    <property type="match status" value="1"/>
</dbReference>
<dbReference type="Pfam" id="PF14310">
    <property type="entry name" value="Fn3-like"/>
    <property type="match status" value="1"/>
</dbReference>
<dbReference type="InterPro" id="IPR017853">
    <property type="entry name" value="GH"/>
</dbReference>
<keyword evidence="8 11" id="KW-0119">Carbohydrate metabolism</keyword>
<dbReference type="GeneID" id="9582812"/>
<evidence type="ECO:0000256" key="9">
    <source>
        <dbReference type="ARBA" id="ARBA00023295"/>
    </source>
</evidence>
<dbReference type="OrthoDB" id="416222at2759"/>
<dbReference type="EMBL" id="ACYE01000065">
    <property type="protein sequence ID" value="EFE44027.1"/>
    <property type="molecule type" value="Genomic_DNA"/>
</dbReference>
<dbReference type="InterPro" id="IPR013783">
    <property type="entry name" value="Ig-like_fold"/>
</dbReference>
<evidence type="ECO:0000256" key="12">
    <source>
        <dbReference type="SAM" id="SignalP"/>
    </source>
</evidence>
<dbReference type="HOGENOM" id="CLU_004542_2_0_1"/>
<dbReference type="InterPro" id="IPR002772">
    <property type="entry name" value="Glyco_hydro_3_C"/>
</dbReference>
<evidence type="ECO:0000313" key="15">
    <source>
        <dbReference type="Proteomes" id="UP000008383"/>
    </source>
</evidence>
<keyword evidence="15" id="KW-1185">Reference proteome</keyword>
<proteinExistence type="inferred from homology"/>
<dbReference type="GO" id="GO:0008422">
    <property type="term" value="F:beta-glucosidase activity"/>
    <property type="evidence" value="ECO:0007669"/>
    <property type="project" value="UniProtKB-EC"/>
</dbReference>
<evidence type="ECO:0000256" key="7">
    <source>
        <dbReference type="ARBA" id="ARBA00023180"/>
    </source>
</evidence>
<dbReference type="SUPFAM" id="SSF51445">
    <property type="entry name" value="(Trans)glycosidases"/>
    <property type="match status" value="1"/>
</dbReference>
<dbReference type="RefSeq" id="XP_003024638.1">
    <property type="nucleotide sequence ID" value="XM_003024592.1"/>
</dbReference>
<evidence type="ECO:0000256" key="8">
    <source>
        <dbReference type="ARBA" id="ARBA00023277"/>
    </source>
</evidence>
<accession>D4D2A4</accession>
<evidence type="ECO:0000256" key="4">
    <source>
        <dbReference type="ARBA" id="ARBA00012744"/>
    </source>
</evidence>
<dbReference type="Proteomes" id="UP000008383">
    <property type="component" value="Unassembled WGS sequence"/>
</dbReference>
<dbReference type="Gene3D" id="2.60.40.10">
    <property type="entry name" value="Immunoglobulins"/>
    <property type="match status" value="1"/>
</dbReference>
<feature type="signal peptide" evidence="12">
    <location>
        <begin position="1"/>
        <end position="19"/>
    </location>
</feature>
<comment type="catalytic activity">
    <reaction evidence="1 11">
        <text>Hydrolysis of terminal, non-reducing beta-D-glucosyl residues with release of beta-D-glucose.</text>
        <dbReference type="EC" id="3.2.1.21"/>
    </reaction>
</comment>
<reference evidence="15" key="1">
    <citation type="journal article" date="2011" name="Genome Biol.">
        <title>Comparative and functional genomics provide insights into the pathogenicity of dermatophytic fungi.</title>
        <authorList>
            <person name="Burmester A."/>
            <person name="Shelest E."/>
            <person name="Gloeckner G."/>
            <person name="Heddergott C."/>
            <person name="Schindler S."/>
            <person name="Staib P."/>
            <person name="Heidel A."/>
            <person name="Felder M."/>
            <person name="Petzold A."/>
            <person name="Szafranski K."/>
            <person name="Feuermann M."/>
            <person name="Pedruzzi I."/>
            <person name="Priebe S."/>
            <person name="Groth M."/>
            <person name="Winkler R."/>
            <person name="Li W."/>
            <person name="Kniemeyer O."/>
            <person name="Schroeckh V."/>
            <person name="Hertweck C."/>
            <person name="Hube B."/>
            <person name="White T.C."/>
            <person name="Platzer M."/>
            <person name="Guthke R."/>
            <person name="Heitman J."/>
            <person name="Woestemeyer J."/>
            <person name="Zipfel P.F."/>
            <person name="Monod M."/>
            <person name="Brakhage A.A."/>
        </authorList>
    </citation>
    <scope>NUCLEOTIDE SEQUENCE [LARGE SCALE GENOMIC DNA]</scope>
    <source>
        <strain evidence="15">HKI 0517</strain>
    </source>
</reference>
<feature type="domain" description="Fibronectin type III-like" evidence="13">
    <location>
        <begin position="798"/>
        <end position="866"/>
    </location>
</feature>
<dbReference type="SUPFAM" id="SSF52279">
    <property type="entry name" value="Beta-D-glucan exohydrolase, C-terminal domain"/>
    <property type="match status" value="1"/>
</dbReference>
<dbReference type="Pfam" id="PF01915">
    <property type="entry name" value="Glyco_hydro_3_C"/>
    <property type="match status" value="1"/>
</dbReference>
<evidence type="ECO:0000259" key="13">
    <source>
        <dbReference type="SMART" id="SM01217"/>
    </source>
</evidence>
<dbReference type="AlphaFoldDB" id="D4D2A4"/>
<comment type="similarity">
    <text evidence="3 11">Belongs to the glycosyl hydrolase 3 family.</text>
</comment>
<dbReference type="Gene3D" id="3.20.20.300">
    <property type="entry name" value="Glycoside hydrolase, family 3, N-terminal domain"/>
    <property type="match status" value="1"/>
</dbReference>
<protein>
    <recommendedName>
        <fullName evidence="4 11">beta-glucosidase</fullName>
        <ecNumber evidence="4 11">3.2.1.21</ecNumber>
    </recommendedName>
</protein>
<evidence type="ECO:0000313" key="14">
    <source>
        <dbReference type="EMBL" id="EFE44027.1"/>
    </source>
</evidence>
<keyword evidence="10 11" id="KW-0624">Polysaccharide degradation</keyword>
<dbReference type="InterPro" id="IPR019800">
    <property type="entry name" value="Glyco_hydro_3_AS"/>
</dbReference>
<evidence type="ECO:0000256" key="3">
    <source>
        <dbReference type="ARBA" id="ARBA00005336"/>
    </source>
</evidence>
<sequence>MLFRWCPLVALAIASGTAATEQSWESPPYYPSPWTKGEGEWEAAYQKAVSFVSQLTLDEKVNLTTGVGGEKGCKTKQTANGLITRWMQESCVGQVGSIPRLGFRSLCMQDGPLGIRFGDYVTAFPAGINVAATWSRKLAYLRGKAMGEEFRGKGADVILGPAIGPIGRAPEGGRNWEGLGPDPVLAGKLVAETIKGMQKSGVIACAKHFIANEQERFRIAAEAQGYGFDIAESISSNVDDVTMHEIYLWPFADAVKAGVGSIMCSYNQINNSYGCGNSYTQNKLLKGELGFRGFIMSDWQAHHSGVGSAFAGLDMSMPGDTLFGTGVSYWGANLTIAVANGTIPEWRVDDMAVRIMAAYYKVGRDQVQVPINFNSWTTDIEGYQHALVKEGYGVVNQRVNVRDHHAQIARRVARDSTVLLKNEGVLPLTGTEQFTAIIGEDAGPNINGPNSCPDRGCDNGTLAMGWGSGTTNFPYLVTPDDAIQREIVSKGVGNVMSVLQNGDFKNIQSVAGQADVALVFINSDSGEGYISVDGNEGDRKNLTTWKGGDEMVKQVTSVCNNTVLVIHSSGPILAGQWHDNPNITAILWAGLPGQESGNALVDILYGKENPGGKSPFTWARTAEDYGTTILREPNNGKGAPQHLFSEGIMFEYRHFDQKNITPVYEFGYGLSYTTFSYSDLRVKPMRANRYVPATGMTKPAPRLGHSSTKYADYLFPGGFKGVTKYVYPWLTSTDPKEASGDKNYGMPLEDYVPPNANNGDAQPVLPASGVPGGNPGLFEDLYEVSAVITNDGDRVGEEVPQLYISLGGDRNAKVVLRGFDRIRLAPHQRFRWRTTITRRDVSNWDPASQDWVMTEHPKIVYVGSSSRNLPLQAPLPAPNLA</sequence>
<dbReference type="PRINTS" id="PR00133">
    <property type="entry name" value="GLHYDRLASE3"/>
</dbReference>
<keyword evidence="6 11" id="KW-0378">Hydrolase</keyword>
<evidence type="ECO:0000256" key="6">
    <source>
        <dbReference type="ARBA" id="ARBA00022801"/>
    </source>
</evidence>
<dbReference type="KEGG" id="tve:TRV_01207"/>
<gene>
    <name evidence="14" type="ORF">TRV_01207</name>
</gene>
<evidence type="ECO:0000256" key="2">
    <source>
        <dbReference type="ARBA" id="ARBA00004987"/>
    </source>
</evidence>
<evidence type="ECO:0000256" key="5">
    <source>
        <dbReference type="ARBA" id="ARBA00022729"/>
    </source>
</evidence>
<organism evidence="14 15">
    <name type="scientific">Trichophyton verrucosum (strain HKI 0517)</name>
    <dbReference type="NCBI Taxonomy" id="663202"/>
    <lineage>
        <taxon>Eukaryota</taxon>
        <taxon>Fungi</taxon>
        <taxon>Dikarya</taxon>
        <taxon>Ascomycota</taxon>
        <taxon>Pezizomycotina</taxon>
        <taxon>Eurotiomycetes</taxon>
        <taxon>Eurotiomycetidae</taxon>
        <taxon>Onygenales</taxon>
        <taxon>Arthrodermataceae</taxon>
        <taxon>Trichophyton</taxon>
    </lineage>
</organism>
<dbReference type="FunFam" id="3.20.20.300:FF:000002">
    <property type="entry name" value="Probable beta-glucosidase"/>
    <property type="match status" value="1"/>
</dbReference>
<comment type="pathway">
    <text evidence="2 11">Glycan metabolism; cellulose degradation.</text>
</comment>
<dbReference type="EC" id="3.2.1.21" evidence="4 11"/>
<dbReference type="GO" id="GO:0030245">
    <property type="term" value="P:cellulose catabolic process"/>
    <property type="evidence" value="ECO:0007669"/>
    <property type="project" value="UniProtKB-UniPathway"/>
</dbReference>
<name>D4D2A4_TRIVH</name>
<keyword evidence="7" id="KW-0325">Glycoprotein</keyword>
<dbReference type="UniPathway" id="UPA00696"/>
<dbReference type="PROSITE" id="PS00775">
    <property type="entry name" value="GLYCOSYL_HYDROL_F3"/>
    <property type="match status" value="1"/>
</dbReference>
<dbReference type="InterPro" id="IPR036881">
    <property type="entry name" value="Glyco_hydro_3_C_sf"/>
</dbReference>
<dbReference type="InterPro" id="IPR001764">
    <property type="entry name" value="Glyco_hydro_3_N"/>
</dbReference>
<evidence type="ECO:0000256" key="11">
    <source>
        <dbReference type="RuleBase" id="RU361161"/>
    </source>
</evidence>
<evidence type="ECO:0000256" key="10">
    <source>
        <dbReference type="ARBA" id="ARBA00023326"/>
    </source>
</evidence>
<keyword evidence="5 12" id="KW-0732">Signal</keyword>
<feature type="chain" id="PRO_5003055180" description="beta-glucosidase" evidence="12">
    <location>
        <begin position="20"/>
        <end position="881"/>
    </location>
</feature>
<dbReference type="SMART" id="SM01217">
    <property type="entry name" value="Fn3_like"/>
    <property type="match status" value="1"/>
</dbReference>
<dbReference type="PANTHER" id="PTHR42715:SF29">
    <property type="entry name" value="BETA-GLUCOSIDASE A-RELATED"/>
    <property type="match status" value="1"/>
</dbReference>
<dbReference type="InterPro" id="IPR050288">
    <property type="entry name" value="Cellulose_deg_GH3"/>
</dbReference>
<dbReference type="FunFam" id="3.40.50.1700:FF:000003">
    <property type="entry name" value="Probable beta-glucosidase"/>
    <property type="match status" value="1"/>
</dbReference>
<dbReference type="InterPro" id="IPR026891">
    <property type="entry name" value="Fn3-like"/>
</dbReference>